<evidence type="ECO:0000313" key="2">
    <source>
        <dbReference type="EMBL" id="KAJ7367476.1"/>
    </source>
</evidence>
<dbReference type="AlphaFoldDB" id="A0AAD7ASY5"/>
<dbReference type="EMBL" id="JARIHO010000001">
    <property type="protein sequence ID" value="KAJ7367476.1"/>
    <property type="molecule type" value="Genomic_DNA"/>
</dbReference>
<feature type="region of interest" description="Disordered" evidence="1">
    <location>
        <begin position="354"/>
        <end position="384"/>
    </location>
</feature>
<organism evidence="2 3">
    <name type="scientific">Mycena albidolilacea</name>
    <dbReference type="NCBI Taxonomy" id="1033008"/>
    <lineage>
        <taxon>Eukaryota</taxon>
        <taxon>Fungi</taxon>
        <taxon>Dikarya</taxon>
        <taxon>Basidiomycota</taxon>
        <taxon>Agaricomycotina</taxon>
        <taxon>Agaricomycetes</taxon>
        <taxon>Agaricomycetidae</taxon>
        <taxon>Agaricales</taxon>
        <taxon>Marasmiineae</taxon>
        <taxon>Mycenaceae</taxon>
        <taxon>Mycena</taxon>
    </lineage>
</organism>
<sequence length="384" mass="42442">MSCHFVMRTPVHANNNDPAGLSQRVSTPLSSRPSGPSSLPLPPAPRMTQQHHMHQYAHAAQQCTHQTAFHTPTVVTDPSLPHVPYRLADSVSGHVVSLGPIPKAFNLSSASWTEANTLSLKRDNFTPWSERAKIELGMQSGASHFLSSTNNPCLSFTMFPGHRCAWHNSDEVVQNYLKSICIVTERHCFKSATMAVQIWEILRTHHEHRRPIGQIKAMCKIVSTHYSCDTTFFSAMTQELRELNESIWAVGPVNANCFLLTCMLASLTKNHHKFVRSMLTLPHLDLATLKDNLLTIHEFKDDNNDVACTATSAPAKGGKQTSPPTTKPHCVNEKCAKRDMHTWPYCTSPGWYGQEDSGGGSQQVSCRPGEGAEAAEGHKGRFKG</sequence>
<dbReference type="Proteomes" id="UP001218218">
    <property type="component" value="Unassembled WGS sequence"/>
</dbReference>
<gene>
    <name evidence="2" type="ORF">DFH08DRAFT_795640</name>
</gene>
<evidence type="ECO:0000313" key="3">
    <source>
        <dbReference type="Proteomes" id="UP001218218"/>
    </source>
</evidence>
<evidence type="ECO:0000256" key="1">
    <source>
        <dbReference type="SAM" id="MobiDB-lite"/>
    </source>
</evidence>
<comment type="caution">
    <text evidence="2">The sequence shown here is derived from an EMBL/GenBank/DDBJ whole genome shotgun (WGS) entry which is preliminary data.</text>
</comment>
<protein>
    <submittedName>
        <fullName evidence="2">Uncharacterized protein</fullName>
    </submittedName>
</protein>
<accession>A0AAD7ASY5</accession>
<dbReference type="Pfam" id="PF14223">
    <property type="entry name" value="Retrotran_gag_2"/>
    <property type="match status" value="1"/>
</dbReference>
<reference evidence="2" key="1">
    <citation type="submission" date="2023-03" db="EMBL/GenBank/DDBJ databases">
        <title>Massive genome expansion in bonnet fungi (Mycena s.s.) driven by repeated elements and novel gene families across ecological guilds.</title>
        <authorList>
            <consortium name="Lawrence Berkeley National Laboratory"/>
            <person name="Harder C.B."/>
            <person name="Miyauchi S."/>
            <person name="Viragh M."/>
            <person name="Kuo A."/>
            <person name="Thoen E."/>
            <person name="Andreopoulos B."/>
            <person name="Lu D."/>
            <person name="Skrede I."/>
            <person name="Drula E."/>
            <person name="Henrissat B."/>
            <person name="Morin E."/>
            <person name="Kohler A."/>
            <person name="Barry K."/>
            <person name="LaButti K."/>
            <person name="Morin E."/>
            <person name="Salamov A."/>
            <person name="Lipzen A."/>
            <person name="Mereny Z."/>
            <person name="Hegedus B."/>
            <person name="Baldrian P."/>
            <person name="Stursova M."/>
            <person name="Weitz H."/>
            <person name="Taylor A."/>
            <person name="Grigoriev I.V."/>
            <person name="Nagy L.G."/>
            <person name="Martin F."/>
            <person name="Kauserud H."/>
        </authorList>
    </citation>
    <scope>NUCLEOTIDE SEQUENCE</scope>
    <source>
        <strain evidence="2">CBHHK002</strain>
    </source>
</reference>
<proteinExistence type="predicted"/>
<keyword evidence="3" id="KW-1185">Reference proteome</keyword>
<feature type="region of interest" description="Disordered" evidence="1">
    <location>
        <begin position="1"/>
        <end position="50"/>
    </location>
</feature>
<name>A0AAD7ASY5_9AGAR</name>
<feature type="compositionally biased region" description="Basic and acidic residues" evidence="1">
    <location>
        <begin position="375"/>
        <end position="384"/>
    </location>
</feature>
<feature type="compositionally biased region" description="Low complexity" evidence="1">
    <location>
        <begin position="26"/>
        <end position="38"/>
    </location>
</feature>